<accession>A0A225M695</accession>
<comment type="caution">
    <text evidence="2">The sequence shown here is derived from an EMBL/GenBank/DDBJ whole genome shotgun (WGS) entry which is preliminary data.</text>
</comment>
<evidence type="ECO:0000313" key="2">
    <source>
        <dbReference type="EMBL" id="OWT56864.1"/>
    </source>
</evidence>
<dbReference type="Pfam" id="PF12973">
    <property type="entry name" value="Cupin_7"/>
    <property type="match status" value="1"/>
</dbReference>
<reference evidence="3" key="1">
    <citation type="submission" date="2017-06" db="EMBL/GenBank/DDBJ databases">
        <title>Herbaspirillum phytohormonus sp. nov., isolated from the root nodule of Robinia pseudoacacia in lead-zinc mine.</title>
        <authorList>
            <person name="Fan M."/>
            <person name="Lin Y."/>
        </authorList>
    </citation>
    <scope>NUCLEOTIDE SEQUENCE [LARGE SCALE GENOMIC DNA]</scope>
    <source>
        <strain evidence="3">SC-089</strain>
    </source>
</reference>
<dbReference type="InterPro" id="IPR025979">
    <property type="entry name" value="ChrR-like_cupin_dom"/>
</dbReference>
<protein>
    <submittedName>
        <fullName evidence="2">Anti-sigma factor</fullName>
    </submittedName>
</protein>
<dbReference type="InterPro" id="IPR011051">
    <property type="entry name" value="RmlC_Cupin_sf"/>
</dbReference>
<dbReference type="RefSeq" id="WP_088604872.1">
    <property type="nucleotide sequence ID" value="NZ_NJIH01000010.1"/>
</dbReference>
<dbReference type="CDD" id="cd20303">
    <property type="entry name" value="cupin_ChrR_1"/>
    <property type="match status" value="1"/>
</dbReference>
<sequence length="222" mass="24325">MLLNADFSRPASVAPHQYRWVTSPQSGVERVMLDRLGAEQARATSIVRYAPGSFFPRHEHPGGEEILVLSGTFSVGDEHYTQGWYLRNPPGSSHQPYSREGAVIFVKLRQMPADERRCVRVDTHDAAAWQRQGRREICPLFTSDIEQVSLQRLAPGLALFAHAVDGAELLVLAGELLVHGHVFGCGGWLRLPGGTYPEYIAGANGATLYLKTGRPLGIPGQA</sequence>
<dbReference type="Proteomes" id="UP000214603">
    <property type="component" value="Unassembled WGS sequence"/>
</dbReference>
<dbReference type="Gene3D" id="2.60.120.10">
    <property type="entry name" value="Jelly Rolls"/>
    <property type="match status" value="1"/>
</dbReference>
<name>A0A225M695_9BURK</name>
<dbReference type="AlphaFoldDB" id="A0A225M695"/>
<keyword evidence="3" id="KW-1185">Reference proteome</keyword>
<proteinExistence type="predicted"/>
<evidence type="ECO:0000313" key="3">
    <source>
        <dbReference type="Proteomes" id="UP000214603"/>
    </source>
</evidence>
<dbReference type="EMBL" id="NJIH01000010">
    <property type="protein sequence ID" value="OWT56864.1"/>
    <property type="molecule type" value="Genomic_DNA"/>
</dbReference>
<dbReference type="OrthoDB" id="9801227at2"/>
<feature type="domain" description="ChrR-like cupin" evidence="1">
    <location>
        <begin position="11"/>
        <end position="111"/>
    </location>
</feature>
<gene>
    <name evidence="2" type="ORF">CEY11_18480</name>
</gene>
<organism evidence="2 3">
    <name type="scientific">Candidimonas nitroreducens</name>
    <dbReference type="NCBI Taxonomy" id="683354"/>
    <lineage>
        <taxon>Bacteria</taxon>
        <taxon>Pseudomonadati</taxon>
        <taxon>Pseudomonadota</taxon>
        <taxon>Betaproteobacteria</taxon>
        <taxon>Burkholderiales</taxon>
        <taxon>Alcaligenaceae</taxon>
        <taxon>Candidimonas</taxon>
    </lineage>
</organism>
<dbReference type="SUPFAM" id="SSF51182">
    <property type="entry name" value="RmlC-like cupins"/>
    <property type="match status" value="2"/>
</dbReference>
<dbReference type="InterPro" id="IPR014710">
    <property type="entry name" value="RmlC-like_jellyroll"/>
</dbReference>
<evidence type="ECO:0000259" key="1">
    <source>
        <dbReference type="Pfam" id="PF12973"/>
    </source>
</evidence>